<proteinExistence type="predicted"/>
<dbReference type="AlphaFoldDB" id="A0A1X7U4G3"/>
<dbReference type="InParanoid" id="A0A1X7U4G3"/>
<name>A0A1X7U4G3_AMPQE</name>
<keyword evidence="1" id="KW-0732">Signal</keyword>
<accession>A0A1X7U4G3</accession>
<reference evidence="2" key="1">
    <citation type="submission" date="2017-05" db="UniProtKB">
        <authorList>
            <consortium name="EnsemblMetazoa"/>
        </authorList>
    </citation>
    <scope>IDENTIFICATION</scope>
</reference>
<protein>
    <submittedName>
        <fullName evidence="2">Uncharacterized protein</fullName>
    </submittedName>
</protein>
<evidence type="ECO:0000256" key="1">
    <source>
        <dbReference type="SAM" id="SignalP"/>
    </source>
</evidence>
<sequence length="88" mass="9702">MQHMLLLKGLWGIVDGIDVLADDADGKAQAAYATRSFKAFSYIAMAVGASGLYLITSTEDPQAAWDGLRSHFDRDTLGNKLFLKKLYF</sequence>
<organism evidence="2">
    <name type="scientific">Amphimedon queenslandica</name>
    <name type="common">Sponge</name>
    <dbReference type="NCBI Taxonomy" id="400682"/>
    <lineage>
        <taxon>Eukaryota</taxon>
        <taxon>Metazoa</taxon>
        <taxon>Porifera</taxon>
        <taxon>Demospongiae</taxon>
        <taxon>Heteroscleromorpha</taxon>
        <taxon>Haplosclerida</taxon>
        <taxon>Niphatidae</taxon>
        <taxon>Amphimedon</taxon>
    </lineage>
</organism>
<feature type="signal peptide" evidence="1">
    <location>
        <begin position="1"/>
        <end position="16"/>
    </location>
</feature>
<dbReference type="Pfam" id="PF14223">
    <property type="entry name" value="Retrotran_gag_2"/>
    <property type="match status" value="1"/>
</dbReference>
<evidence type="ECO:0000313" key="2">
    <source>
        <dbReference type="EnsemblMetazoa" id="Aqu2.1.22553_001"/>
    </source>
</evidence>
<dbReference type="EnsemblMetazoa" id="Aqu2.1.22553_001">
    <property type="protein sequence ID" value="Aqu2.1.22553_001"/>
    <property type="gene ID" value="Aqu2.1.22553"/>
</dbReference>
<feature type="chain" id="PRO_5012891826" evidence="1">
    <location>
        <begin position="17"/>
        <end position="88"/>
    </location>
</feature>